<dbReference type="GO" id="GO:0030077">
    <property type="term" value="C:plasma membrane light-harvesting complex"/>
    <property type="evidence" value="ECO:0007669"/>
    <property type="project" value="InterPro"/>
</dbReference>
<name>A0A840NXG6_9PSEU</name>
<dbReference type="InterPro" id="IPR014747">
    <property type="entry name" value="Bac_photo_RC_H_C"/>
</dbReference>
<dbReference type="AlphaFoldDB" id="A0A840NXG6"/>
<dbReference type="SUPFAM" id="SSF50346">
    <property type="entry name" value="PRC-barrel domain"/>
    <property type="match status" value="1"/>
</dbReference>
<organism evidence="3 4">
    <name type="scientific">Saccharopolyspora gloriosae</name>
    <dbReference type="NCBI Taxonomy" id="455344"/>
    <lineage>
        <taxon>Bacteria</taxon>
        <taxon>Bacillati</taxon>
        <taxon>Actinomycetota</taxon>
        <taxon>Actinomycetes</taxon>
        <taxon>Pseudonocardiales</taxon>
        <taxon>Pseudonocardiaceae</taxon>
        <taxon>Saccharopolyspora</taxon>
    </lineage>
</organism>
<reference evidence="3 4" key="1">
    <citation type="submission" date="2020-08" db="EMBL/GenBank/DDBJ databases">
        <title>Sequencing the genomes of 1000 actinobacteria strains.</title>
        <authorList>
            <person name="Klenk H.-P."/>
        </authorList>
    </citation>
    <scope>NUCLEOTIDE SEQUENCE [LARGE SCALE GENOMIC DNA]</scope>
    <source>
        <strain evidence="3 4">DSM 45582</strain>
    </source>
</reference>
<dbReference type="InterPro" id="IPR027275">
    <property type="entry name" value="PRC-brl_dom"/>
</dbReference>
<sequence>MIGQREALHLFGCEVFDPAGHRIGIVGQLFLDEATEQPAWITVQTGLFGTNESFVPLDGAAFDGDTLTVSVLKETVRQAPHVRLDDGDLMLEQEHALYLYYGIEYGVTPAEPEPVRQEDAPAEPAEPAEQGELPPEYVEAVRLKLRRWVAAT</sequence>
<feature type="domain" description="PRC-barrel" evidence="2">
    <location>
        <begin position="10"/>
        <end position="75"/>
    </location>
</feature>
<accession>A0A840NXG6</accession>
<dbReference type="Proteomes" id="UP000580474">
    <property type="component" value="Unassembled WGS sequence"/>
</dbReference>
<dbReference type="Gene3D" id="3.90.50.10">
    <property type="entry name" value="Photosynthetic Reaction Center, subunit H, domain 2"/>
    <property type="match status" value="1"/>
</dbReference>
<comment type="caution">
    <text evidence="3">The sequence shown here is derived from an EMBL/GenBank/DDBJ whole genome shotgun (WGS) entry which is preliminary data.</text>
</comment>
<evidence type="ECO:0000313" key="4">
    <source>
        <dbReference type="Proteomes" id="UP000580474"/>
    </source>
</evidence>
<feature type="region of interest" description="Disordered" evidence="1">
    <location>
        <begin position="111"/>
        <end position="134"/>
    </location>
</feature>
<feature type="compositionally biased region" description="Low complexity" evidence="1">
    <location>
        <begin position="122"/>
        <end position="134"/>
    </location>
</feature>
<dbReference type="EMBL" id="JACHIV010000001">
    <property type="protein sequence ID" value="MBB5072787.1"/>
    <property type="molecule type" value="Genomic_DNA"/>
</dbReference>
<evidence type="ECO:0000313" key="3">
    <source>
        <dbReference type="EMBL" id="MBB5072787.1"/>
    </source>
</evidence>
<evidence type="ECO:0000256" key="1">
    <source>
        <dbReference type="SAM" id="MobiDB-lite"/>
    </source>
</evidence>
<dbReference type="InterPro" id="IPR011033">
    <property type="entry name" value="PRC_barrel-like_sf"/>
</dbReference>
<proteinExistence type="predicted"/>
<evidence type="ECO:0000259" key="2">
    <source>
        <dbReference type="Pfam" id="PF05239"/>
    </source>
</evidence>
<dbReference type="RefSeq" id="WP_184484369.1">
    <property type="nucleotide sequence ID" value="NZ_JACHIV010000001.1"/>
</dbReference>
<dbReference type="GO" id="GO:0019684">
    <property type="term" value="P:photosynthesis, light reaction"/>
    <property type="evidence" value="ECO:0007669"/>
    <property type="project" value="InterPro"/>
</dbReference>
<dbReference type="Pfam" id="PF05239">
    <property type="entry name" value="PRC"/>
    <property type="match status" value="1"/>
</dbReference>
<protein>
    <submittedName>
        <fullName evidence="3">Sporulation protein YlmC with PRC-barrel domain</fullName>
    </submittedName>
</protein>
<keyword evidence="4" id="KW-1185">Reference proteome</keyword>
<gene>
    <name evidence="3" type="ORF">BJ969_005875</name>
</gene>